<dbReference type="InterPro" id="IPR013022">
    <property type="entry name" value="Xyl_isomerase-like_TIM-brl"/>
</dbReference>
<evidence type="ECO:0000256" key="2">
    <source>
        <dbReference type="ARBA" id="ARBA00023277"/>
    </source>
</evidence>
<proteinExistence type="inferred from homology"/>
<evidence type="ECO:0000313" key="5">
    <source>
        <dbReference type="EMBL" id="MEO3940297.1"/>
    </source>
</evidence>
<reference evidence="5 6" key="1">
    <citation type="journal article" date="2024" name="Appl. Microbiol. Biotechnol.">
        <title>Biosynthetic gene clusters with biotechnological applications in novel Antarctic isolates from Actinomycetota.</title>
        <authorList>
            <person name="Bruna P."/>
            <person name="Nunez-Montero K."/>
            <person name="Contreras M.J."/>
            <person name="Leal K."/>
            <person name="Garcia M."/>
            <person name="Abanto M."/>
            <person name="Barrientos L."/>
        </authorList>
    </citation>
    <scope>NUCLEOTIDE SEQUENCE [LARGE SCALE GENOMIC DNA]</scope>
    <source>
        <strain evidence="5 6">Se16.17</strain>
    </source>
</reference>
<name>A0ABV0GP16_PAENI</name>
<evidence type="ECO:0000259" key="4">
    <source>
        <dbReference type="Pfam" id="PF01261"/>
    </source>
</evidence>
<dbReference type="InterPro" id="IPR036237">
    <property type="entry name" value="Xyl_isomerase-like_sf"/>
</dbReference>
<dbReference type="Gene3D" id="3.20.20.150">
    <property type="entry name" value="Divalent-metal-dependent TIM barrel enzymes"/>
    <property type="match status" value="1"/>
</dbReference>
<evidence type="ECO:0000256" key="1">
    <source>
        <dbReference type="ARBA" id="ARBA00023235"/>
    </source>
</evidence>
<dbReference type="Proteomes" id="UP001448614">
    <property type="component" value="Unassembled WGS sequence"/>
</dbReference>
<organism evidence="5 6">
    <name type="scientific">Paenarthrobacter nicotinovorans</name>
    <name type="common">Arthrobacter nicotinovorans</name>
    <dbReference type="NCBI Taxonomy" id="29320"/>
    <lineage>
        <taxon>Bacteria</taxon>
        <taxon>Bacillati</taxon>
        <taxon>Actinomycetota</taxon>
        <taxon>Actinomycetes</taxon>
        <taxon>Micrococcales</taxon>
        <taxon>Micrococcaceae</taxon>
        <taxon>Paenarthrobacter</taxon>
    </lineage>
</organism>
<dbReference type="EMBL" id="JBBMFV010000004">
    <property type="protein sequence ID" value="MEO3940297.1"/>
    <property type="molecule type" value="Genomic_DNA"/>
</dbReference>
<accession>A0ABV0GP16</accession>
<dbReference type="PIRSF" id="PIRSF006241">
    <property type="entry name" value="HyI"/>
    <property type="match status" value="1"/>
</dbReference>
<feature type="domain" description="Xylose isomerase-like TIM barrel" evidence="4">
    <location>
        <begin position="43"/>
        <end position="245"/>
    </location>
</feature>
<protein>
    <submittedName>
        <fullName evidence="5">TIM barrel protein</fullName>
    </submittedName>
</protein>
<evidence type="ECO:0000313" key="6">
    <source>
        <dbReference type="Proteomes" id="UP001448614"/>
    </source>
</evidence>
<dbReference type="RefSeq" id="WP_347781916.1">
    <property type="nucleotide sequence ID" value="NZ_JBBMFV010000004.1"/>
</dbReference>
<keyword evidence="2" id="KW-0119">Carbohydrate metabolism</keyword>
<comment type="similarity">
    <text evidence="3">Belongs to the hyi family.</text>
</comment>
<sequence length="278" mass="29350">MSFRLAACAEMLYGELPLTERVERIHGQGFEVELWDTRGRDIAALASTGARFSSMSGYFGGSLTDPESADEVLASAEKLIPTALELGIERMVVHPAELGEGGRAVRPVHRSTGEMWLTGRRTLERLGVLGEKYGVVFALENLNTVLDHPGIPLARAKDTLALVSAVDHPHVRMMLDLYHAQIGEGNLIELVRAALPWVGEIQVADVPGRCEPGTGEINYPGVAAALQDVGYTGVVGLEANAAGGAGVDAGDAALAAFRAAFESAVSESAVFENAASEN</sequence>
<dbReference type="InterPro" id="IPR050417">
    <property type="entry name" value="Sugar_Epim/Isomerase"/>
</dbReference>
<dbReference type="InterPro" id="IPR026040">
    <property type="entry name" value="HyI-like"/>
</dbReference>
<keyword evidence="1 3" id="KW-0413">Isomerase</keyword>
<gene>
    <name evidence="5" type="ORF">V3C41_04360</name>
</gene>
<keyword evidence="6" id="KW-1185">Reference proteome</keyword>
<comment type="caution">
    <text evidence="5">The sequence shown here is derived from an EMBL/GenBank/DDBJ whole genome shotgun (WGS) entry which is preliminary data.</text>
</comment>
<dbReference type="Pfam" id="PF01261">
    <property type="entry name" value="AP_endonuc_2"/>
    <property type="match status" value="1"/>
</dbReference>
<dbReference type="PANTHER" id="PTHR43489">
    <property type="entry name" value="ISOMERASE"/>
    <property type="match status" value="1"/>
</dbReference>
<dbReference type="SUPFAM" id="SSF51658">
    <property type="entry name" value="Xylose isomerase-like"/>
    <property type="match status" value="1"/>
</dbReference>
<evidence type="ECO:0000256" key="3">
    <source>
        <dbReference type="PIRNR" id="PIRNR006241"/>
    </source>
</evidence>